<dbReference type="Proteomes" id="UP001237642">
    <property type="component" value="Unassembled WGS sequence"/>
</dbReference>
<protein>
    <submittedName>
        <fullName evidence="1">Uncharacterized protein</fullName>
    </submittedName>
</protein>
<proteinExistence type="predicted"/>
<accession>A0AAD8JBD7</accession>
<reference evidence="1" key="2">
    <citation type="submission" date="2023-05" db="EMBL/GenBank/DDBJ databases">
        <authorList>
            <person name="Schelkunov M.I."/>
        </authorList>
    </citation>
    <scope>NUCLEOTIDE SEQUENCE</scope>
    <source>
        <strain evidence="1">Hsosn_3</strain>
        <tissue evidence="1">Leaf</tissue>
    </source>
</reference>
<evidence type="ECO:0000313" key="1">
    <source>
        <dbReference type="EMBL" id="KAK1399521.1"/>
    </source>
</evidence>
<reference evidence="1" key="1">
    <citation type="submission" date="2023-02" db="EMBL/GenBank/DDBJ databases">
        <title>Genome of toxic invasive species Heracleum sosnowskyi carries increased number of genes despite the absence of recent whole-genome duplications.</title>
        <authorList>
            <person name="Schelkunov M."/>
            <person name="Shtratnikova V."/>
            <person name="Makarenko M."/>
            <person name="Klepikova A."/>
            <person name="Omelchenko D."/>
            <person name="Novikova G."/>
            <person name="Obukhova E."/>
            <person name="Bogdanov V."/>
            <person name="Penin A."/>
            <person name="Logacheva M."/>
        </authorList>
    </citation>
    <scope>NUCLEOTIDE SEQUENCE</scope>
    <source>
        <strain evidence="1">Hsosn_3</strain>
        <tissue evidence="1">Leaf</tissue>
    </source>
</reference>
<comment type="caution">
    <text evidence="1">The sequence shown here is derived from an EMBL/GenBank/DDBJ whole genome shotgun (WGS) entry which is preliminary data.</text>
</comment>
<keyword evidence="2" id="KW-1185">Reference proteome</keyword>
<sequence length="213" mass="23810">MAAADILENVTYAETSSPLQSAGDLHALEDHKSLPFEAVHVFNNETNGYIDSEGGDNSELLDIGGPKNVESPEVRNALHPHNLDVVKSDRIQKHYPPRDLRVAPGEISQTDHSSCEVLIGSISISVTENCTTQKRHDDGRSESLLESCSIDHVTCRDVGAKTSRQKRIQLKMTQVSPVTDSGDWRMDMRWTLLFKVESWEWAQFLADALFNHQ</sequence>
<gene>
    <name evidence="1" type="ORF">POM88_009384</name>
</gene>
<dbReference type="AlphaFoldDB" id="A0AAD8JBD7"/>
<name>A0AAD8JBD7_9APIA</name>
<dbReference type="EMBL" id="JAUIZM010000002">
    <property type="protein sequence ID" value="KAK1399521.1"/>
    <property type="molecule type" value="Genomic_DNA"/>
</dbReference>
<organism evidence="1 2">
    <name type="scientific">Heracleum sosnowskyi</name>
    <dbReference type="NCBI Taxonomy" id="360622"/>
    <lineage>
        <taxon>Eukaryota</taxon>
        <taxon>Viridiplantae</taxon>
        <taxon>Streptophyta</taxon>
        <taxon>Embryophyta</taxon>
        <taxon>Tracheophyta</taxon>
        <taxon>Spermatophyta</taxon>
        <taxon>Magnoliopsida</taxon>
        <taxon>eudicotyledons</taxon>
        <taxon>Gunneridae</taxon>
        <taxon>Pentapetalae</taxon>
        <taxon>asterids</taxon>
        <taxon>campanulids</taxon>
        <taxon>Apiales</taxon>
        <taxon>Apiaceae</taxon>
        <taxon>Apioideae</taxon>
        <taxon>apioid superclade</taxon>
        <taxon>Tordylieae</taxon>
        <taxon>Tordyliinae</taxon>
        <taxon>Heracleum</taxon>
    </lineage>
</organism>
<evidence type="ECO:0000313" key="2">
    <source>
        <dbReference type="Proteomes" id="UP001237642"/>
    </source>
</evidence>